<organism evidence="1 2">
    <name type="scientific">Stylosanthes scabra</name>
    <dbReference type="NCBI Taxonomy" id="79078"/>
    <lineage>
        <taxon>Eukaryota</taxon>
        <taxon>Viridiplantae</taxon>
        <taxon>Streptophyta</taxon>
        <taxon>Embryophyta</taxon>
        <taxon>Tracheophyta</taxon>
        <taxon>Spermatophyta</taxon>
        <taxon>Magnoliopsida</taxon>
        <taxon>eudicotyledons</taxon>
        <taxon>Gunneridae</taxon>
        <taxon>Pentapetalae</taxon>
        <taxon>rosids</taxon>
        <taxon>fabids</taxon>
        <taxon>Fabales</taxon>
        <taxon>Fabaceae</taxon>
        <taxon>Papilionoideae</taxon>
        <taxon>50 kb inversion clade</taxon>
        <taxon>dalbergioids sensu lato</taxon>
        <taxon>Dalbergieae</taxon>
        <taxon>Pterocarpus clade</taxon>
        <taxon>Stylosanthes</taxon>
    </lineage>
</organism>
<proteinExistence type="predicted"/>
<dbReference type="Proteomes" id="UP001341840">
    <property type="component" value="Unassembled WGS sequence"/>
</dbReference>
<evidence type="ECO:0000313" key="1">
    <source>
        <dbReference type="EMBL" id="MED6181165.1"/>
    </source>
</evidence>
<reference evidence="1 2" key="1">
    <citation type="journal article" date="2023" name="Plants (Basel)">
        <title>Bridging the Gap: Combining Genomics and Transcriptomics Approaches to Understand Stylosanthes scabra, an Orphan Legume from the Brazilian Caatinga.</title>
        <authorList>
            <person name="Ferreira-Neto J.R.C."/>
            <person name="da Silva M.D."/>
            <person name="Binneck E."/>
            <person name="de Melo N.F."/>
            <person name="da Silva R.H."/>
            <person name="de Melo A.L.T.M."/>
            <person name="Pandolfi V."/>
            <person name="Bustamante F.O."/>
            <person name="Brasileiro-Vidal A.C."/>
            <person name="Benko-Iseppon A.M."/>
        </authorList>
    </citation>
    <scope>NUCLEOTIDE SEQUENCE [LARGE SCALE GENOMIC DNA]</scope>
    <source>
        <tissue evidence="1">Leaves</tissue>
    </source>
</reference>
<evidence type="ECO:0000313" key="2">
    <source>
        <dbReference type="Proteomes" id="UP001341840"/>
    </source>
</evidence>
<comment type="caution">
    <text evidence="1">The sequence shown here is derived from an EMBL/GenBank/DDBJ whole genome shotgun (WGS) entry which is preliminary data.</text>
</comment>
<protein>
    <recommendedName>
        <fullName evidence="3">RNase H type-1 domain-containing protein</fullName>
    </recommendedName>
</protein>
<accession>A0ABU6W7J6</accession>
<gene>
    <name evidence="1" type="ORF">PIB30_016918</name>
</gene>
<sequence>MSISGSNYTSFEVCLNNLIYGTEYILPTAREFISLNKLCNFTPPLTISHWQPPDPNVVKLNCDASVISTHGIAGFGCVLHDYSGSYIKACSSKMSDRDLADKIMDLRLQTWEVHFEHTS</sequence>
<dbReference type="EMBL" id="JASCZI010181291">
    <property type="protein sequence ID" value="MED6181165.1"/>
    <property type="molecule type" value="Genomic_DNA"/>
</dbReference>
<evidence type="ECO:0008006" key="3">
    <source>
        <dbReference type="Google" id="ProtNLM"/>
    </source>
</evidence>
<name>A0ABU6W7J6_9FABA</name>
<keyword evidence="2" id="KW-1185">Reference proteome</keyword>